<reference evidence="1" key="2">
    <citation type="submission" date="2021-02" db="EMBL/GenBank/DDBJ databases">
        <authorList>
            <person name="Kimball J.A."/>
            <person name="Haas M.W."/>
            <person name="Macchietto M."/>
            <person name="Kono T."/>
            <person name="Duquette J."/>
            <person name="Shao M."/>
        </authorList>
    </citation>
    <scope>NUCLEOTIDE SEQUENCE</scope>
    <source>
        <tissue evidence="1">Fresh leaf tissue</tissue>
    </source>
</reference>
<evidence type="ECO:0000313" key="3">
    <source>
        <dbReference type="Proteomes" id="UP000729402"/>
    </source>
</evidence>
<keyword evidence="3" id="KW-1185">Reference proteome</keyword>
<sequence>MAWGGRMLVRNTGDHPAELQPDAVAAALLAAVVFLNGEASQLLHLPVPLHVPHIRPSTHLPPGAFPQPAPYAAARLHYTAARTG</sequence>
<dbReference type="EMBL" id="JAAALK010000953">
    <property type="protein sequence ID" value="KAG8043531.1"/>
    <property type="molecule type" value="Genomic_DNA"/>
</dbReference>
<protein>
    <submittedName>
        <fullName evidence="1">Uncharacterized protein</fullName>
    </submittedName>
</protein>
<organism evidence="1 3">
    <name type="scientific">Zizania palustris</name>
    <name type="common">Northern wild rice</name>
    <dbReference type="NCBI Taxonomy" id="103762"/>
    <lineage>
        <taxon>Eukaryota</taxon>
        <taxon>Viridiplantae</taxon>
        <taxon>Streptophyta</taxon>
        <taxon>Embryophyta</taxon>
        <taxon>Tracheophyta</taxon>
        <taxon>Spermatophyta</taxon>
        <taxon>Magnoliopsida</taxon>
        <taxon>Liliopsida</taxon>
        <taxon>Poales</taxon>
        <taxon>Poaceae</taxon>
        <taxon>BOP clade</taxon>
        <taxon>Oryzoideae</taxon>
        <taxon>Oryzeae</taxon>
        <taxon>Zizaniinae</taxon>
        <taxon>Zizania</taxon>
    </lineage>
</organism>
<evidence type="ECO:0000313" key="2">
    <source>
        <dbReference type="EMBL" id="KAG8048601.1"/>
    </source>
</evidence>
<gene>
    <name evidence="2" type="ORF">GUJ93_ZPchr0009g1592</name>
    <name evidence="1" type="ORF">GUJ93_ZPchr0458g22862</name>
</gene>
<dbReference type="EMBL" id="JAAALK010000289">
    <property type="protein sequence ID" value="KAG8048601.1"/>
    <property type="molecule type" value="Genomic_DNA"/>
</dbReference>
<name>A0A8J5V2J6_ZIZPA</name>
<dbReference type="Proteomes" id="UP000729402">
    <property type="component" value="Unassembled WGS sequence"/>
</dbReference>
<reference evidence="1" key="1">
    <citation type="journal article" date="2021" name="bioRxiv">
        <title>Whole Genome Assembly and Annotation of Northern Wild Rice, Zizania palustris L., Supports a Whole Genome Duplication in the Zizania Genus.</title>
        <authorList>
            <person name="Haas M."/>
            <person name="Kono T."/>
            <person name="Macchietto M."/>
            <person name="Millas R."/>
            <person name="McGilp L."/>
            <person name="Shao M."/>
            <person name="Duquette J."/>
            <person name="Hirsch C.N."/>
            <person name="Kimball J."/>
        </authorList>
    </citation>
    <scope>NUCLEOTIDE SEQUENCE</scope>
    <source>
        <tissue evidence="1">Fresh leaf tissue</tissue>
    </source>
</reference>
<dbReference type="AlphaFoldDB" id="A0A8J5V2J6"/>
<comment type="caution">
    <text evidence="1">The sequence shown here is derived from an EMBL/GenBank/DDBJ whole genome shotgun (WGS) entry which is preliminary data.</text>
</comment>
<accession>A0A8J5V2J6</accession>
<evidence type="ECO:0000313" key="1">
    <source>
        <dbReference type="EMBL" id="KAG8043531.1"/>
    </source>
</evidence>
<proteinExistence type="predicted"/>